<evidence type="ECO:0000313" key="2">
    <source>
        <dbReference type="EMBL" id="AHF02234.1"/>
    </source>
</evidence>
<protein>
    <recommendedName>
        <fullName evidence="4">O-antigen polymerase</fullName>
    </recommendedName>
</protein>
<evidence type="ECO:0008006" key="4">
    <source>
        <dbReference type="Google" id="ProtNLM"/>
    </source>
</evidence>
<sequence>MNDKNLKHYRVFSAFFLFALFFPVFHNYFGSSGAMLVNGGLILGLVFYFLAFKRLYFNFYDENHKEIFIAVSLIFIFFILHIALSMLVGASFGGIDIIQRDLYEFHRPILYLLVFALAYTVFSRQGLILKFERLLLFAFFVLVLIGLNQYFGFYDYLSQLYTKEHNVNSRRVSAPFVNPYDYAFMMSFFILYFFLKMIYTCRFFILPLVVALIMFILPQSRSVAGTFLVGFFIVLPTVLLLLEFNLKKLVVSKKLFLFLFLMLVVSIIFVASIPYLLENFHYLTGQFVRLLEGEGIGRSGNIRLGQFLFALDKVSNNPLIMFFGNGPAKSELEYVESIYNYQFYRYGLVGFLLYFIALIGLGVYFAWRILKNIGRHHISYPFFLALLVWFLIIPLMSVGNNFTEQIRLSFFFYSMLGLLAASYSLTVFHSKRPAE</sequence>
<evidence type="ECO:0000256" key="1">
    <source>
        <dbReference type="SAM" id="Phobius"/>
    </source>
</evidence>
<evidence type="ECO:0000313" key="3">
    <source>
        <dbReference type="Proteomes" id="UP000005380"/>
    </source>
</evidence>
<feature type="transmembrane region" description="Helical" evidence="1">
    <location>
        <begin position="172"/>
        <end position="194"/>
    </location>
</feature>
<feature type="transmembrane region" description="Helical" evidence="1">
    <location>
        <begin position="201"/>
        <end position="217"/>
    </location>
</feature>
<keyword evidence="1" id="KW-0472">Membrane</keyword>
<organism evidence="2 3">
    <name type="scientific">Thiomicrospira aerophila AL3</name>
    <dbReference type="NCBI Taxonomy" id="717772"/>
    <lineage>
        <taxon>Bacteria</taxon>
        <taxon>Pseudomonadati</taxon>
        <taxon>Pseudomonadota</taxon>
        <taxon>Gammaproteobacteria</taxon>
        <taxon>Thiotrichales</taxon>
        <taxon>Piscirickettsiaceae</taxon>
        <taxon>Thiomicrospira</taxon>
    </lineage>
</organism>
<feature type="transmembrane region" description="Helical" evidence="1">
    <location>
        <begin position="256"/>
        <end position="277"/>
    </location>
</feature>
<keyword evidence="3" id="KW-1185">Reference proteome</keyword>
<dbReference type="STRING" id="717772.THIAE_04375"/>
<dbReference type="InParanoid" id="W0DZ34"/>
<dbReference type="RefSeq" id="WP_006459075.1">
    <property type="nucleotide sequence ID" value="NZ_CP007030.1"/>
</dbReference>
<feature type="transmembrane region" description="Helical" evidence="1">
    <location>
        <begin position="67"/>
        <end position="93"/>
    </location>
</feature>
<proteinExistence type="predicted"/>
<dbReference type="OrthoDB" id="5877873at2"/>
<feature type="transmembrane region" description="Helical" evidence="1">
    <location>
        <begin position="378"/>
        <end position="398"/>
    </location>
</feature>
<feature type="transmembrane region" description="Helical" evidence="1">
    <location>
        <begin position="35"/>
        <end position="55"/>
    </location>
</feature>
<feature type="transmembrane region" description="Helical" evidence="1">
    <location>
        <begin position="134"/>
        <end position="152"/>
    </location>
</feature>
<dbReference type="EMBL" id="CP007030">
    <property type="protein sequence ID" value="AHF02234.1"/>
    <property type="molecule type" value="Genomic_DNA"/>
</dbReference>
<reference evidence="2 3" key="1">
    <citation type="submission" date="2013-12" db="EMBL/GenBank/DDBJ databases">
        <authorList>
            <consortium name="DOE Joint Genome Institute"/>
            <person name="Kappler U."/>
            <person name="Huntemann M."/>
            <person name="Han J."/>
            <person name="Chen A."/>
            <person name="Kyrpides N."/>
            <person name="Mavromatis K."/>
            <person name="Markowitz V."/>
            <person name="Palaniappan K."/>
            <person name="Ivanova N."/>
            <person name="Schaumberg A."/>
            <person name="Pati A."/>
            <person name="Liolios K."/>
            <person name="Nordberg H.P."/>
            <person name="Cantor M.N."/>
            <person name="Hua S.X."/>
            <person name="Woyke T."/>
        </authorList>
    </citation>
    <scope>NUCLEOTIDE SEQUENCE [LARGE SCALE GENOMIC DNA]</scope>
    <source>
        <strain evidence="3">AL2</strain>
    </source>
</reference>
<keyword evidence="1" id="KW-1133">Transmembrane helix</keyword>
<feature type="transmembrane region" description="Helical" evidence="1">
    <location>
        <begin position="343"/>
        <end position="366"/>
    </location>
</feature>
<feature type="transmembrane region" description="Helical" evidence="1">
    <location>
        <begin position="12"/>
        <end position="29"/>
    </location>
</feature>
<accession>W0DZ34</accession>
<dbReference type="KEGG" id="tao:THIAE_04375"/>
<feature type="transmembrane region" description="Helical" evidence="1">
    <location>
        <begin position="223"/>
        <end position="244"/>
    </location>
</feature>
<name>W0DZ34_9GAMM</name>
<dbReference type="eggNOG" id="ENOG50332X2">
    <property type="taxonomic scope" value="Bacteria"/>
</dbReference>
<keyword evidence="1" id="KW-0812">Transmembrane</keyword>
<dbReference type="AlphaFoldDB" id="W0DZ34"/>
<dbReference type="Proteomes" id="UP000005380">
    <property type="component" value="Chromosome"/>
</dbReference>
<dbReference type="HOGENOM" id="CLU_629932_0_0_6"/>
<gene>
    <name evidence="2" type="ORF">THIAE_04375</name>
</gene>
<feature type="transmembrane region" description="Helical" evidence="1">
    <location>
        <begin position="410"/>
        <end position="428"/>
    </location>
</feature>
<feature type="transmembrane region" description="Helical" evidence="1">
    <location>
        <begin position="105"/>
        <end position="122"/>
    </location>
</feature>